<dbReference type="SUPFAM" id="SSF56784">
    <property type="entry name" value="HAD-like"/>
    <property type="match status" value="1"/>
</dbReference>
<dbReference type="GO" id="GO:0140581">
    <property type="term" value="F:P-type monovalent copper transporter activity"/>
    <property type="evidence" value="ECO:0007669"/>
    <property type="project" value="UniProtKB-EC"/>
</dbReference>
<dbReference type="InterPro" id="IPR017969">
    <property type="entry name" value="Heavy-metal-associated_CS"/>
</dbReference>
<evidence type="ECO:0000256" key="10">
    <source>
        <dbReference type="ARBA" id="ARBA00022737"/>
    </source>
</evidence>
<dbReference type="SFLD" id="SFLDS00003">
    <property type="entry name" value="Haloacid_Dehalogenase"/>
    <property type="match status" value="1"/>
</dbReference>
<dbReference type="SUPFAM" id="SSF55008">
    <property type="entry name" value="HMA, heavy metal-associated domain"/>
    <property type="match status" value="1"/>
</dbReference>
<dbReference type="InterPro" id="IPR036412">
    <property type="entry name" value="HAD-like_sf"/>
</dbReference>
<dbReference type="InterPro" id="IPR023299">
    <property type="entry name" value="ATPase_P-typ_cyto_dom_N"/>
</dbReference>
<feature type="transmembrane region" description="Helical" evidence="23">
    <location>
        <begin position="123"/>
        <end position="145"/>
    </location>
</feature>
<comment type="caution">
    <text evidence="25">The sequence shown here is derived from an EMBL/GenBank/DDBJ whole genome shotgun (WGS) entry which is preliminary data.</text>
</comment>
<dbReference type="PRINTS" id="PR00119">
    <property type="entry name" value="CATATPASE"/>
</dbReference>
<protein>
    <recommendedName>
        <fullName evidence="4">Copper-exporting P-type ATPase</fullName>
        <ecNumber evidence="3">7.2.2.8</ecNumber>
    </recommendedName>
    <alternativeName>
        <fullName evidence="20">Copper-exporting P-type ATPase A</fullName>
    </alternativeName>
</protein>
<dbReference type="RefSeq" id="WP_063974786.1">
    <property type="nucleotide sequence ID" value="NZ_LQWZ01000012.1"/>
</dbReference>
<evidence type="ECO:0000256" key="20">
    <source>
        <dbReference type="ARBA" id="ARBA00029719"/>
    </source>
</evidence>
<dbReference type="Gene3D" id="2.70.150.10">
    <property type="entry name" value="Calcium-transporting ATPase, cytoplasmic transduction domain A"/>
    <property type="match status" value="1"/>
</dbReference>
<evidence type="ECO:0000256" key="22">
    <source>
        <dbReference type="ARBA" id="ARBA00055366"/>
    </source>
</evidence>
<evidence type="ECO:0000256" key="14">
    <source>
        <dbReference type="ARBA" id="ARBA00022842"/>
    </source>
</evidence>
<evidence type="ECO:0000256" key="1">
    <source>
        <dbReference type="ARBA" id="ARBA00004651"/>
    </source>
</evidence>
<comment type="subcellular location">
    <subcellularLocation>
        <location evidence="1">Cell membrane</location>
        <topology evidence="1">Multi-pass membrane protein</topology>
    </subcellularLocation>
</comment>
<evidence type="ECO:0000259" key="24">
    <source>
        <dbReference type="PROSITE" id="PS50846"/>
    </source>
</evidence>
<keyword evidence="6 23" id="KW-1003">Cell membrane</keyword>
<dbReference type="GO" id="GO:0005507">
    <property type="term" value="F:copper ion binding"/>
    <property type="evidence" value="ECO:0007669"/>
    <property type="project" value="TreeGrafter"/>
</dbReference>
<keyword evidence="9 23" id="KW-0479">Metal-binding</keyword>
<dbReference type="PROSITE" id="PS00154">
    <property type="entry name" value="ATPASE_E1_E2"/>
    <property type="match status" value="1"/>
</dbReference>
<keyword evidence="10" id="KW-0677">Repeat</keyword>
<comment type="similarity">
    <text evidence="2 23">Belongs to the cation transport ATPase (P-type) (TC 3.A.3) family. Type IB subfamily.</text>
</comment>
<dbReference type="NCBIfam" id="TIGR01525">
    <property type="entry name" value="ATPase-IB_hvy"/>
    <property type="match status" value="1"/>
</dbReference>
<evidence type="ECO:0000256" key="17">
    <source>
        <dbReference type="ARBA" id="ARBA00023008"/>
    </source>
</evidence>
<evidence type="ECO:0000256" key="13">
    <source>
        <dbReference type="ARBA" id="ARBA00022840"/>
    </source>
</evidence>
<keyword evidence="17" id="KW-0186">Copper</keyword>
<evidence type="ECO:0000256" key="18">
    <source>
        <dbReference type="ARBA" id="ARBA00023065"/>
    </source>
</evidence>
<evidence type="ECO:0000256" key="15">
    <source>
        <dbReference type="ARBA" id="ARBA00022967"/>
    </source>
</evidence>
<evidence type="ECO:0000256" key="4">
    <source>
        <dbReference type="ARBA" id="ARBA00015102"/>
    </source>
</evidence>
<dbReference type="PROSITE" id="PS50846">
    <property type="entry name" value="HMA_2"/>
    <property type="match status" value="1"/>
</dbReference>
<evidence type="ECO:0000313" key="26">
    <source>
        <dbReference type="Proteomes" id="UP000077271"/>
    </source>
</evidence>
<keyword evidence="19 23" id="KW-0472">Membrane</keyword>
<dbReference type="InterPro" id="IPR023298">
    <property type="entry name" value="ATPase_P-typ_TM_dom_sf"/>
</dbReference>
<dbReference type="Proteomes" id="UP000077271">
    <property type="component" value="Unassembled WGS sequence"/>
</dbReference>
<dbReference type="InterPro" id="IPR006121">
    <property type="entry name" value="HMA_dom"/>
</dbReference>
<sequence>MKQTTHIEVKGMHCAACSARIEKVVSKIKGVSDVNVNLTTEKGRVTFDKNRTGISEIINKINKIGFEASEAGQNNVQSDKLKRKEISILQWKFVLSALLTLPLAWAMFAHFKWTSFINVPELFINPLFQLIITFPIQFIIGFQFYDRAWKALKNRSANMDVLVVLSTSAAFFYSHYLTMVSLKINTLNDSHSMGLFYETSAFIITFILLGKLLEARTKLRTTEAIKKLYQLQTKTATLYLNGKETKSSVDKILPGEIIVVKPGEKVPVDGQVINGNSMIDESLLTGESIPVEKDLGSSVYAGTMNQNGLLKIKVTKKDSETTLSQIIRIVEEAQASKAPIQHIADKITKVFVPIVITIAVVTFVAWYTVFQPGYFNGALEKVIAVLIIACPCALGLATPTSVMVGSGRAAQLGILFKEGKFLELLGKNNTVIFDKTGTITKGKPQVTDIYVEHFSENAFLEIVGAAESASEHPVAQAIVKKAKKKISILPNATQVLSIPGYGIKASVNGKKVVIANPRHYIKNNVSLPLKATNLLKELEQEGKTVMVASIDSRFAGIIAVADEINSFSKIAVSRLKRMGIEVVMLTGDNRYTAMSVAKKIGIEKYHAEVTPQDKAEIVQQFQQKGNKVVMVGDGINDAPALTVADIGIAIGTGSDIAIESGDVTVMKGDINRVADAIIISKKTMTNIKQNFLWAFLYNIIMIPFAMLGFLAPWLAGAAMAFSSVSVVLNSLKLKRVKIY</sequence>
<dbReference type="GO" id="GO:0055070">
    <property type="term" value="P:copper ion homeostasis"/>
    <property type="evidence" value="ECO:0007669"/>
    <property type="project" value="TreeGrafter"/>
</dbReference>
<keyword evidence="8 23" id="KW-0812">Transmembrane</keyword>
<evidence type="ECO:0000313" key="25">
    <source>
        <dbReference type="EMBL" id="OAH57954.1"/>
    </source>
</evidence>
<dbReference type="InterPro" id="IPR027256">
    <property type="entry name" value="P-typ_ATPase_IB"/>
</dbReference>
<dbReference type="EMBL" id="LQWZ01000012">
    <property type="protein sequence ID" value="OAH57954.1"/>
    <property type="molecule type" value="Genomic_DNA"/>
</dbReference>
<dbReference type="InterPro" id="IPR059000">
    <property type="entry name" value="ATPase_P-type_domA"/>
</dbReference>
<dbReference type="NCBIfam" id="TIGR01494">
    <property type="entry name" value="ATPase_P-type"/>
    <property type="match status" value="1"/>
</dbReference>
<dbReference type="CDD" id="cd00371">
    <property type="entry name" value="HMA"/>
    <property type="match status" value="1"/>
</dbReference>
<dbReference type="SFLD" id="SFLDF00027">
    <property type="entry name" value="p-type_atpase"/>
    <property type="match status" value="1"/>
</dbReference>
<evidence type="ECO:0000256" key="21">
    <source>
        <dbReference type="ARBA" id="ARBA00049289"/>
    </source>
</evidence>
<dbReference type="CDD" id="cd02094">
    <property type="entry name" value="P-type_ATPase_Cu-like"/>
    <property type="match status" value="1"/>
</dbReference>
<feature type="transmembrane region" description="Helical" evidence="23">
    <location>
        <begin position="195"/>
        <end position="213"/>
    </location>
</feature>
<dbReference type="Pfam" id="PF00403">
    <property type="entry name" value="HMA"/>
    <property type="match status" value="1"/>
</dbReference>
<dbReference type="GO" id="GO:0005524">
    <property type="term" value="F:ATP binding"/>
    <property type="evidence" value="ECO:0007669"/>
    <property type="project" value="UniProtKB-UniRule"/>
</dbReference>
<proteinExistence type="inferred from homology"/>
<feature type="transmembrane region" description="Helical" evidence="23">
    <location>
        <begin position="157"/>
        <end position="175"/>
    </location>
</feature>
<evidence type="ECO:0000256" key="2">
    <source>
        <dbReference type="ARBA" id="ARBA00006024"/>
    </source>
</evidence>
<evidence type="ECO:0000256" key="3">
    <source>
        <dbReference type="ARBA" id="ARBA00012517"/>
    </source>
</evidence>
<dbReference type="PROSITE" id="PS01047">
    <property type="entry name" value="HMA_1"/>
    <property type="match status" value="1"/>
</dbReference>
<evidence type="ECO:0000256" key="11">
    <source>
        <dbReference type="ARBA" id="ARBA00022741"/>
    </source>
</evidence>
<evidence type="ECO:0000256" key="19">
    <source>
        <dbReference type="ARBA" id="ARBA00023136"/>
    </source>
</evidence>
<dbReference type="InterPro" id="IPR023214">
    <property type="entry name" value="HAD_sf"/>
</dbReference>
<dbReference type="SUPFAM" id="SSF81653">
    <property type="entry name" value="Calcium ATPase, transduction domain A"/>
    <property type="match status" value="1"/>
</dbReference>
<dbReference type="PANTHER" id="PTHR43520:SF8">
    <property type="entry name" value="P-TYPE CU(+) TRANSPORTER"/>
    <property type="match status" value="1"/>
</dbReference>
<keyword evidence="14" id="KW-0460">Magnesium</keyword>
<dbReference type="PRINTS" id="PR00943">
    <property type="entry name" value="CUATPASE"/>
</dbReference>
<dbReference type="GO" id="GO:0043682">
    <property type="term" value="F:P-type divalent copper transporter activity"/>
    <property type="evidence" value="ECO:0007669"/>
    <property type="project" value="TreeGrafter"/>
</dbReference>
<dbReference type="InterPro" id="IPR044492">
    <property type="entry name" value="P_typ_ATPase_HD_dom"/>
</dbReference>
<dbReference type="InterPro" id="IPR036163">
    <property type="entry name" value="HMA_dom_sf"/>
</dbReference>
<evidence type="ECO:0000256" key="23">
    <source>
        <dbReference type="RuleBase" id="RU362081"/>
    </source>
</evidence>
<keyword evidence="5" id="KW-0813">Transport</keyword>
<dbReference type="Gene3D" id="3.40.50.1000">
    <property type="entry name" value="HAD superfamily/HAD-like"/>
    <property type="match status" value="1"/>
</dbReference>
<evidence type="ECO:0000256" key="8">
    <source>
        <dbReference type="ARBA" id="ARBA00022692"/>
    </source>
</evidence>
<evidence type="ECO:0000256" key="12">
    <source>
        <dbReference type="ARBA" id="ARBA00022796"/>
    </source>
</evidence>
<dbReference type="AlphaFoldDB" id="A0A177KY69"/>
<dbReference type="Gene3D" id="3.40.1110.10">
    <property type="entry name" value="Calcium-transporting ATPase, cytoplasmic domain N"/>
    <property type="match status" value="1"/>
</dbReference>
<evidence type="ECO:0000256" key="6">
    <source>
        <dbReference type="ARBA" id="ARBA00022475"/>
    </source>
</evidence>
<keyword evidence="15" id="KW-1278">Translocase</keyword>
<dbReference type="PRINTS" id="PR00942">
    <property type="entry name" value="CUATPASEI"/>
</dbReference>
<feature type="domain" description="HMA" evidence="24">
    <location>
        <begin position="3"/>
        <end position="69"/>
    </location>
</feature>
<dbReference type="FunFam" id="3.40.50.1000:FF:000144">
    <property type="entry name" value="copper-transporting ATPase 1 isoform X2"/>
    <property type="match status" value="1"/>
</dbReference>
<dbReference type="EC" id="7.2.2.8" evidence="3"/>
<dbReference type="InterPro" id="IPR018303">
    <property type="entry name" value="ATPase_P-typ_P_site"/>
</dbReference>
<evidence type="ECO:0000256" key="16">
    <source>
        <dbReference type="ARBA" id="ARBA00022989"/>
    </source>
</evidence>
<dbReference type="Pfam" id="PF00122">
    <property type="entry name" value="E1-E2_ATPase"/>
    <property type="match status" value="1"/>
</dbReference>
<dbReference type="SFLD" id="SFLDG00002">
    <property type="entry name" value="C1.7:_P-type_atpase_like"/>
    <property type="match status" value="1"/>
</dbReference>
<dbReference type="GO" id="GO:0016887">
    <property type="term" value="F:ATP hydrolysis activity"/>
    <property type="evidence" value="ECO:0007669"/>
    <property type="project" value="InterPro"/>
</dbReference>
<accession>A0A177KY69</accession>
<comment type="catalytic activity">
    <reaction evidence="21">
        <text>Cu(+)(in) + ATP + H2O = Cu(+)(out) + ADP + phosphate + H(+)</text>
        <dbReference type="Rhea" id="RHEA:25792"/>
        <dbReference type="ChEBI" id="CHEBI:15377"/>
        <dbReference type="ChEBI" id="CHEBI:15378"/>
        <dbReference type="ChEBI" id="CHEBI:30616"/>
        <dbReference type="ChEBI" id="CHEBI:43474"/>
        <dbReference type="ChEBI" id="CHEBI:49552"/>
        <dbReference type="ChEBI" id="CHEBI:456216"/>
        <dbReference type="EC" id="7.2.2.8"/>
    </reaction>
</comment>
<feature type="transmembrane region" description="Helical" evidence="23">
    <location>
        <begin position="350"/>
        <end position="370"/>
    </location>
</feature>
<keyword evidence="13 23" id="KW-0067">ATP-binding</keyword>
<name>A0A177KY69_9BACI</name>
<feature type="transmembrane region" description="Helical" evidence="23">
    <location>
        <begin position="690"/>
        <end position="707"/>
    </location>
</feature>
<gene>
    <name evidence="25" type="ORF">AWH48_02815</name>
</gene>
<feature type="transmembrane region" description="Helical" evidence="23">
    <location>
        <begin position="91"/>
        <end position="111"/>
    </location>
</feature>
<comment type="function">
    <text evidence="22">Involved in copper export.</text>
</comment>
<evidence type="ECO:0000256" key="7">
    <source>
        <dbReference type="ARBA" id="ARBA00022553"/>
    </source>
</evidence>
<dbReference type="Pfam" id="PF00702">
    <property type="entry name" value="Hydrolase"/>
    <property type="match status" value="1"/>
</dbReference>
<keyword evidence="18" id="KW-0406">Ion transport</keyword>
<keyword evidence="7" id="KW-0597">Phosphoprotein</keyword>
<dbReference type="Gene3D" id="3.30.70.100">
    <property type="match status" value="1"/>
</dbReference>
<dbReference type="GO" id="GO:0005886">
    <property type="term" value="C:plasma membrane"/>
    <property type="evidence" value="ECO:0007669"/>
    <property type="project" value="UniProtKB-SubCell"/>
</dbReference>
<feature type="transmembrane region" description="Helical" evidence="23">
    <location>
        <begin position="382"/>
        <end position="404"/>
    </location>
</feature>
<dbReference type="InterPro" id="IPR008250">
    <property type="entry name" value="ATPase_P-typ_transduc_dom_A_sf"/>
</dbReference>
<evidence type="ECO:0000256" key="9">
    <source>
        <dbReference type="ARBA" id="ARBA00022723"/>
    </source>
</evidence>
<reference evidence="25 26" key="1">
    <citation type="submission" date="2016-01" db="EMBL/GenBank/DDBJ databases">
        <title>Investigation of taxonomic status of Bacillus aminovorans.</title>
        <authorList>
            <person name="Verma A."/>
            <person name="Pal Y."/>
            <person name="Krishnamurthi S."/>
        </authorList>
    </citation>
    <scope>NUCLEOTIDE SEQUENCE [LARGE SCALE GENOMIC DNA]</scope>
    <source>
        <strain evidence="25 26">DSM 4337</strain>
    </source>
</reference>
<dbReference type="PANTHER" id="PTHR43520">
    <property type="entry name" value="ATP7, ISOFORM B"/>
    <property type="match status" value="1"/>
</dbReference>
<dbReference type="OrthoDB" id="9813266at2"/>
<dbReference type="SUPFAM" id="SSF81665">
    <property type="entry name" value="Calcium ATPase, transmembrane domain M"/>
    <property type="match status" value="1"/>
</dbReference>
<organism evidence="25 26">
    <name type="scientific">Domibacillus aminovorans</name>
    <dbReference type="NCBI Taxonomy" id="29332"/>
    <lineage>
        <taxon>Bacteria</taxon>
        <taxon>Bacillati</taxon>
        <taxon>Bacillota</taxon>
        <taxon>Bacilli</taxon>
        <taxon>Bacillales</taxon>
        <taxon>Bacillaceae</taxon>
        <taxon>Domibacillus</taxon>
    </lineage>
</organism>
<dbReference type="NCBIfam" id="TIGR01511">
    <property type="entry name" value="ATPase-IB1_Cu"/>
    <property type="match status" value="1"/>
</dbReference>
<evidence type="ECO:0000256" key="5">
    <source>
        <dbReference type="ARBA" id="ARBA00022448"/>
    </source>
</evidence>
<keyword evidence="11 23" id="KW-0547">Nucleotide-binding</keyword>
<keyword evidence="16 23" id="KW-1133">Transmembrane helix</keyword>
<dbReference type="FunFam" id="3.30.70.100:FF:000005">
    <property type="entry name" value="Copper-exporting P-type ATPase A"/>
    <property type="match status" value="1"/>
</dbReference>
<keyword evidence="12" id="KW-0187">Copper transport</keyword>
<dbReference type="InterPro" id="IPR001757">
    <property type="entry name" value="P_typ_ATPase"/>
</dbReference>
<dbReference type="FunFam" id="2.70.150.10:FF:000002">
    <property type="entry name" value="Copper-transporting ATPase 1, putative"/>
    <property type="match status" value="1"/>
</dbReference>